<proteinExistence type="predicted"/>
<dbReference type="Gene3D" id="3.20.20.70">
    <property type="entry name" value="Aldolase class I"/>
    <property type="match status" value="1"/>
</dbReference>
<organism evidence="2">
    <name type="scientific">marine sediment metagenome</name>
    <dbReference type="NCBI Taxonomy" id="412755"/>
    <lineage>
        <taxon>unclassified sequences</taxon>
        <taxon>metagenomes</taxon>
        <taxon>ecological metagenomes</taxon>
    </lineage>
</organism>
<dbReference type="InterPro" id="IPR010505">
    <property type="entry name" value="MoaA_twitch"/>
</dbReference>
<gene>
    <name evidence="2" type="ORF">S06H3_38114</name>
</gene>
<dbReference type="AlphaFoldDB" id="X1PCZ8"/>
<dbReference type="GO" id="GO:0006777">
    <property type="term" value="P:Mo-molybdopterin cofactor biosynthetic process"/>
    <property type="evidence" value="ECO:0007669"/>
    <property type="project" value="InterPro"/>
</dbReference>
<accession>X1PCZ8</accession>
<dbReference type="InterPro" id="IPR058240">
    <property type="entry name" value="rSAM_sf"/>
</dbReference>
<dbReference type="InterPro" id="IPR013785">
    <property type="entry name" value="Aldolase_TIM"/>
</dbReference>
<feature type="domain" description="Molybdenum cofactor biosynthesis protein A-like twitch" evidence="1">
    <location>
        <begin position="2"/>
        <end position="60"/>
    </location>
</feature>
<feature type="non-terminal residue" evidence="2">
    <location>
        <position position="1"/>
    </location>
</feature>
<dbReference type="Pfam" id="PF06463">
    <property type="entry name" value="Mob_synth_C"/>
    <property type="match status" value="1"/>
</dbReference>
<comment type="caution">
    <text evidence="2">The sequence shown here is derived from an EMBL/GenBank/DDBJ whole genome shotgun (WGS) entry which is preliminary data.</text>
</comment>
<name>X1PCZ8_9ZZZZ</name>
<dbReference type="SUPFAM" id="SSF102114">
    <property type="entry name" value="Radical SAM enzymes"/>
    <property type="match status" value="1"/>
</dbReference>
<evidence type="ECO:0000313" key="2">
    <source>
        <dbReference type="EMBL" id="GAI28779.1"/>
    </source>
</evidence>
<dbReference type="GO" id="GO:0051539">
    <property type="term" value="F:4 iron, 4 sulfur cluster binding"/>
    <property type="evidence" value="ECO:0007669"/>
    <property type="project" value="InterPro"/>
</dbReference>
<reference evidence="2" key="1">
    <citation type="journal article" date="2014" name="Front. Microbiol.">
        <title>High frequency of phylogenetically diverse reductive dehalogenase-homologous genes in deep subseafloor sedimentary metagenomes.</title>
        <authorList>
            <person name="Kawai M."/>
            <person name="Futagami T."/>
            <person name="Toyoda A."/>
            <person name="Takaki Y."/>
            <person name="Nishi S."/>
            <person name="Hori S."/>
            <person name="Arai W."/>
            <person name="Tsubouchi T."/>
            <person name="Morono Y."/>
            <person name="Uchiyama I."/>
            <person name="Ito T."/>
            <person name="Fujiyama A."/>
            <person name="Inagaki F."/>
            <person name="Takami H."/>
        </authorList>
    </citation>
    <scope>NUCLEOTIDE SEQUENCE</scope>
    <source>
        <strain evidence="2">Expedition CK06-06</strain>
    </source>
</reference>
<protein>
    <recommendedName>
        <fullName evidence="1">Molybdenum cofactor biosynthesis protein A-like twitch domain-containing protein</fullName>
    </recommendedName>
</protein>
<evidence type="ECO:0000259" key="1">
    <source>
        <dbReference type="Pfam" id="PF06463"/>
    </source>
</evidence>
<dbReference type="EMBL" id="BARV01023205">
    <property type="protein sequence ID" value="GAI28779.1"/>
    <property type="molecule type" value="Genomic_DNA"/>
</dbReference>
<sequence>HNSEFCMHCTRLRLTPDGHLKPCLMRNDNLVDLLPHIGAGDLEGARKAFAEAIARREPYFKGAAREICVPRSV</sequence>